<name>A0A0G1WVL9_9BACT</name>
<dbReference type="GO" id="GO:0030288">
    <property type="term" value="C:outer membrane-bounded periplasmic space"/>
    <property type="evidence" value="ECO:0007669"/>
    <property type="project" value="TreeGrafter"/>
</dbReference>
<keyword evidence="2" id="KW-0732">Signal</keyword>
<dbReference type="InterPro" id="IPR002508">
    <property type="entry name" value="MurNAc-LAA_cat"/>
</dbReference>
<dbReference type="GO" id="GO:0009253">
    <property type="term" value="P:peptidoglycan catabolic process"/>
    <property type="evidence" value="ECO:0007669"/>
    <property type="project" value="InterPro"/>
</dbReference>
<dbReference type="PATRIC" id="fig|1618671.3.peg.936"/>
<reference evidence="4 5" key="1">
    <citation type="journal article" date="2015" name="Nature">
        <title>rRNA introns, odd ribosomes, and small enigmatic genomes across a large radiation of phyla.</title>
        <authorList>
            <person name="Brown C.T."/>
            <person name="Hug L.A."/>
            <person name="Thomas B.C."/>
            <person name="Sharon I."/>
            <person name="Castelle C.J."/>
            <person name="Singh A."/>
            <person name="Wilkins M.J."/>
            <person name="Williams K.H."/>
            <person name="Banfield J.F."/>
        </authorList>
    </citation>
    <scope>NUCLEOTIDE SEQUENCE [LARGE SCALE GENOMIC DNA]</scope>
</reference>
<organism evidence="4 5">
    <name type="scientific">Candidatus Kaiserbacteria bacterium GW2011_GWA2_52_12</name>
    <dbReference type="NCBI Taxonomy" id="1618671"/>
    <lineage>
        <taxon>Bacteria</taxon>
        <taxon>Candidatus Kaiseribacteriota</taxon>
    </lineage>
</organism>
<proteinExistence type="predicted"/>
<evidence type="ECO:0000256" key="1">
    <source>
        <dbReference type="ARBA" id="ARBA00022801"/>
    </source>
</evidence>
<dbReference type="STRING" id="1618671.UY67_C0032G0010"/>
<dbReference type="InterPro" id="IPR050695">
    <property type="entry name" value="N-acetylmuramoyl_amidase_3"/>
</dbReference>
<dbReference type="GO" id="GO:0008745">
    <property type="term" value="F:N-acetylmuramoyl-L-alanine amidase activity"/>
    <property type="evidence" value="ECO:0007669"/>
    <property type="project" value="InterPro"/>
</dbReference>
<feature type="domain" description="MurNAc-LAA" evidence="3">
    <location>
        <begin position="32"/>
        <end position="188"/>
    </location>
</feature>
<feature type="chain" id="PRO_5002540641" evidence="2">
    <location>
        <begin position="24"/>
        <end position="225"/>
    </location>
</feature>
<feature type="signal peptide" evidence="2">
    <location>
        <begin position="1"/>
        <end position="23"/>
    </location>
</feature>
<dbReference type="EMBL" id="LCQW01000032">
    <property type="protein sequence ID" value="KKW22928.1"/>
    <property type="molecule type" value="Genomic_DNA"/>
</dbReference>
<evidence type="ECO:0000313" key="4">
    <source>
        <dbReference type="EMBL" id="KKW22928.1"/>
    </source>
</evidence>
<accession>A0A0G1WVL9</accession>
<protein>
    <submittedName>
        <fullName evidence="4">Cell wall hydrolase/autolysin</fullName>
    </submittedName>
</protein>
<dbReference type="AlphaFoldDB" id="A0A0G1WVL9"/>
<dbReference type="Proteomes" id="UP000034273">
    <property type="component" value="Unassembled WGS sequence"/>
</dbReference>
<dbReference type="CDD" id="cd02696">
    <property type="entry name" value="MurNAc-LAA"/>
    <property type="match status" value="1"/>
</dbReference>
<evidence type="ECO:0000256" key="2">
    <source>
        <dbReference type="SAM" id="SignalP"/>
    </source>
</evidence>
<dbReference type="Pfam" id="PF01520">
    <property type="entry name" value="Amidase_3"/>
    <property type="match status" value="1"/>
</dbReference>
<evidence type="ECO:0000313" key="5">
    <source>
        <dbReference type="Proteomes" id="UP000034273"/>
    </source>
</evidence>
<gene>
    <name evidence="4" type="ORF">UY67_C0032G0010</name>
</gene>
<dbReference type="SUPFAM" id="SSF53187">
    <property type="entry name" value="Zn-dependent exopeptidases"/>
    <property type="match status" value="1"/>
</dbReference>
<dbReference type="Gene3D" id="3.40.630.40">
    <property type="entry name" value="Zn-dependent exopeptidases"/>
    <property type="match status" value="1"/>
</dbReference>
<evidence type="ECO:0000259" key="3">
    <source>
        <dbReference type="Pfam" id="PF01520"/>
    </source>
</evidence>
<dbReference type="PANTHER" id="PTHR30404:SF0">
    <property type="entry name" value="N-ACETYLMURAMOYL-L-ALANINE AMIDASE AMIC"/>
    <property type="match status" value="1"/>
</dbReference>
<dbReference type="PANTHER" id="PTHR30404">
    <property type="entry name" value="N-ACETYLMURAMOYL-L-ALANINE AMIDASE"/>
    <property type="match status" value="1"/>
</dbReference>
<comment type="caution">
    <text evidence="4">The sequence shown here is derived from an EMBL/GenBank/DDBJ whole genome shotgun (WGS) entry which is preliminary data.</text>
</comment>
<sequence>MTKKIFLLPFLSLLIIPFMTVSAAAPFDGKLIALDAGHGGSETGAVNATYGVQEKDVNLAVALALRDKLVAAGAQVFMTRTTDETISSRKNRVAAVNDQCIAAGGRKCDVLVSIHHNGNSSSSHDGTLTIYNEKQDVALAKAMHDALLPLTGQDEGYLNGGYGMTVYEHLVSTLTEAYYITDDSEAQQYLAGTRIGEEVDAQFAGLSAYFIAKASGGGKGGGRPH</sequence>
<keyword evidence="1 4" id="KW-0378">Hydrolase</keyword>